<name>A0A1M5GMR3_SALEC</name>
<accession>A0A1M5GMR3</accession>
<dbReference type="NCBIfam" id="TIGR04131">
    <property type="entry name" value="Bac_Flav_CTERM"/>
    <property type="match status" value="1"/>
</dbReference>
<keyword evidence="4" id="KW-1185">Reference proteome</keyword>
<dbReference type="Pfam" id="PF13585">
    <property type="entry name" value="CHU_C"/>
    <property type="match status" value="1"/>
</dbReference>
<dbReference type="Pfam" id="PF19081">
    <property type="entry name" value="Ig_7"/>
    <property type="match status" value="1"/>
</dbReference>
<evidence type="ECO:0000313" key="3">
    <source>
        <dbReference type="EMBL" id="SHG04792.1"/>
    </source>
</evidence>
<feature type="chain" id="PRO_5012274028" evidence="1">
    <location>
        <begin position="30"/>
        <end position="1686"/>
    </location>
</feature>
<sequence>MQNFTFGRKGTNWFLFTFLLLIGTLPSFGQNDCPEVGDFPTSQTFCFTQTVSELDTNGYPVYQTDKNQDDTQALPDDELLVDGVTYYVGGDSGTCTRLPVTVTVNSATRPSNDVTGSITTGFEISSCTPADFDNVALADLFNPISGYTIEVYDSEFGTTPFTGTLQPGGSYFVAQVPNTQDAQNNVCPSKRVAVGFNPNQIGAPDTENAQIFCADATIADLQVEGTYNNTQDIRWYRSQNGNSPLAEDTELINGATYYVGQVVNERGSPMPPCETPAEDRAPVTVSLEDFDAGNDVNETLCQSEIQTRLDAGETPTAIFSSYIEVEEEIAGITFSPSISSLVSDYNSNPFQTFTTNATVTTEAGCEDTVQITLEIVEEFEAGDDNTTTVCRSDLPESPTETQVEGFFRGLLGSDADTNGTFDNESIANITTSFNNGDGTGTYSTTYTVGEGTSCEDTAQLSVTVTGAADAGNDVEGSLCLSEVEEIANDFNPQNPDATLTDLFERFNWTGDLNGTFAPSPTALGLELLAYYNNDDRAPSLTLEGTYTVGEAESECGIDSAEFSITITDDKEAIASANNQTIDVCTSDASFNLFDALSENTTLGGSFTLNGEAFEGSSFDASSLEEGDYNFTYSVNGDELECIEGEAEADFTINVTSDFDLEGSITSTLCRADLNDQYSETVVKNYFLGLLSGEVSRNGSFDDDSIAEMTARYNNGDGLGTYTTTYTVGEGTSCEASVEISVTVQPSGDANAGDIADQVICASEEMINLSQYLQDTDAQEGGVFSGDGVNENGEFDASMETGIYTVTYTVDDSVSCVIEGTSDSTNFDIRIIEGGQAIASANNQTIDVCTSDASFDLFDALSDDTTPGGSFTLNGEAFEGSSFDASNLEEGDYNFTYSVNGDELECIEGEAEADFTLNVVSDFNLEGPITSTLCRADLNDQYSETVVKNYFLGLLSGEVSRNGSFDDDSIAEMTARYNNGDGLGTYTTTYTVGEGTSCEASVEISVTVQPSGDANAGDIADQVICASEGMINLNDYLLSTDAQMGGTFSGDGVEDNMFNASMGEGNYTITYTVDDSAPCVTPGTSDSTSFDIEVIEDGEAVAEANNQAINVCTSETTYDLFNALSDNTTPGGSFTLNGEAFEGSSFDASNMEEGNYDFTYSISGEELVCVEGEATADFTINVTSENFDAGDDASVTECAATLDPNPSLETARGYYINLLSSGVPTNGTFEPSIEIIRAAYLENQVGTFTTTYTLGSGSCSDSVELTVNVIDAIDANAGEIEDQTLCSSDADLNLYSLLSDDANTNGTFEGYTNGIFSPSEIGAGTYEVTYSVTEDAPCVTGEASTTFTIDVIQGANAGDDMEVALCDNEEAQDLYNYISADADMDGTFTDLADGIFNPADYDAGSYEFIYTVTSDDDQCGGDDTATITVNLGVAPAAPVAAETRAFCTIDVPTVALLSAEGTNLTWYADAELTTMLSDEDVLESGDYYVTQTSDEGCESNAAMTTVNVVDSPAPTINSDYELCEFDDPTIADLTAEINESGEVTWYAAADATTPLSNNEMLSDGTTYYATLISENGCESSERLAVTVTLEDCELLFPEAITPNGDGRNDTFVVEKIEGEYPNFNITIFNRWGNAVYKGNASTPEWDGTSNQSGNLGDDVLPVGVYFYVVDFNDGSTKPRQGRVYLSR</sequence>
<keyword evidence="1" id="KW-0732">Signal</keyword>
<feature type="signal peptide" evidence="1">
    <location>
        <begin position="1"/>
        <end position="29"/>
    </location>
</feature>
<evidence type="ECO:0000313" key="4">
    <source>
        <dbReference type="Proteomes" id="UP000183945"/>
    </source>
</evidence>
<dbReference type="Proteomes" id="UP000183945">
    <property type="component" value="Unassembled WGS sequence"/>
</dbReference>
<gene>
    <name evidence="3" type="ORF">SAMN05444483_104222</name>
</gene>
<feature type="domain" description="Ig-like" evidence="2">
    <location>
        <begin position="1512"/>
        <end position="1588"/>
    </location>
</feature>
<dbReference type="InterPro" id="IPR026341">
    <property type="entry name" value="T9SS_type_B"/>
</dbReference>
<protein>
    <submittedName>
        <fullName evidence="3">Gliding motility-associated C-terminal domain-containing protein</fullName>
    </submittedName>
</protein>
<evidence type="ECO:0000259" key="2">
    <source>
        <dbReference type="Pfam" id="PF19081"/>
    </source>
</evidence>
<dbReference type="OrthoDB" id="1236981at2"/>
<dbReference type="EMBL" id="FQVT01000004">
    <property type="protein sequence ID" value="SHG04792.1"/>
    <property type="molecule type" value="Genomic_DNA"/>
</dbReference>
<evidence type="ECO:0000256" key="1">
    <source>
        <dbReference type="SAM" id="SignalP"/>
    </source>
</evidence>
<dbReference type="STRING" id="1073325.SAMN05444483_104222"/>
<reference evidence="4" key="1">
    <citation type="submission" date="2016-11" db="EMBL/GenBank/DDBJ databases">
        <authorList>
            <person name="Varghese N."/>
            <person name="Submissions S."/>
        </authorList>
    </citation>
    <scope>NUCLEOTIDE SEQUENCE [LARGE SCALE GENOMIC DNA]</scope>
    <source>
        <strain evidence="4">DSM 24579</strain>
    </source>
</reference>
<organism evidence="3 4">
    <name type="scientific">Salegentibacter echinorum</name>
    <dbReference type="NCBI Taxonomy" id="1073325"/>
    <lineage>
        <taxon>Bacteria</taxon>
        <taxon>Pseudomonadati</taxon>
        <taxon>Bacteroidota</taxon>
        <taxon>Flavobacteriia</taxon>
        <taxon>Flavobacteriales</taxon>
        <taxon>Flavobacteriaceae</taxon>
        <taxon>Salegentibacter</taxon>
    </lineage>
</organism>
<proteinExistence type="predicted"/>
<dbReference type="InterPro" id="IPR044023">
    <property type="entry name" value="Ig_7"/>
</dbReference>
<dbReference type="RefSeq" id="WP_072878822.1">
    <property type="nucleotide sequence ID" value="NZ_FQVT01000004.1"/>
</dbReference>